<evidence type="ECO:0000256" key="1">
    <source>
        <dbReference type="SAM" id="MobiDB-lite"/>
    </source>
</evidence>
<gene>
    <name evidence="2" type="ORF">HHI36_022121</name>
</gene>
<organism evidence="2 3">
    <name type="scientific">Cryptolaemus montrouzieri</name>
    <dbReference type="NCBI Taxonomy" id="559131"/>
    <lineage>
        <taxon>Eukaryota</taxon>
        <taxon>Metazoa</taxon>
        <taxon>Ecdysozoa</taxon>
        <taxon>Arthropoda</taxon>
        <taxon>Hexapoda</taxon>
        <taxon>Insecta</taxon>
        <taxon>Pterygota</taxon>
        <taxon>Neoptera</taxon>
        <taxon>Endopterygota</taxon>
        <taxon>Coleoptera</taxon>
        <taxon>Polyphaga</taxon>
        <taxon>Cucujiformia</taxon>
        <taxon>Coccinelloidea</taxon>
        <taxon>Coccinellidae</taxon>
        <taxon>Scymninae</taxon>
        <taxon>Scymnini</taxon>
        <taxon>Cryptolaemus</taxon>
    </lineage>
</organism>
<evidence type="ECO:0008006" key="4">
    <source>
        <dbReference type="Google" id="ProtNLM"/>
    </source>
</evidence>
<reference evidence="2 3" key="1">
    <citation type="journal article" date="2021" name="BMC Biol.">
        <title>Horizontally acquired antibacterial genes associated with adaptive radiation of ladybird beetles.</title>
        <authorList>
            <person name="Li H.S."/>
            <person name="Tang X.F."/>
            <person name="Huang Y.H."/>
            <person name="Xu Z.Y."/>
            <person name="Chen M.L."/>
            <person name="Du X.Y."/>
            <person name="Qiu B.Y."/>
            <person name="Chen P.T."/>
            <person name="Zhang W."/>
            <person name="Slipinski A."/>
            <person name="Escalona H.E."/>
            <person name="Waterhouse R.M."/>
            <person name="Zwick A."/>
            <person name="Pang H."/>
        </authorList>
    </citation>
    <scope>NUCLEOTIDE SEQUENCE [LARGE SCALE GENOMIC DNA]</scope>
    <source>
        <strain evidence="2">SYSU2018</strain>
    </source>
</reference>
<name>A0ABD2MZQ8_9CUCU</name>
<dbReference type="AlphaFoldDB" id="A0ABD2MZQ8"/>
<feature type="region of interest" description="Disordered" evidence="1">
    <location>
        <begin position="329"/>
        <end position="354"/>
    </location>
</feature>
<keyword evidence="3" id="KW-1185">Reference proteome</keyword>
<protein>
    <recommendedName>
        <fullName evidence="4">C2H2-type domain-containing protein</fullName>
    </recommendedName>
</protein>
<sequence>MWPCSVCQAVFTHESGLLSHMEHMRMDPKHQFAAQYVLSRAAAERRERETLLAAVSASASGSGLLALPPIPGANECTSNNMKWMNISKRESPMCASPSAHSDSSSGNGRLSSTGSDAGGLNNNNNNCNTKLGDILRSNNGLHQQYNVEEQLHNANRMAALANMVSQGGVPPGLGSDPASNIANIANLMRLGVTQANQVNNSTNPSTPPINNDALSAVNASVNAMNAMRASMESIRNMDPMRSSVMDSQQSQQQEALRMQQHAEALLRSQAEAALRLAMSQALPQLNQQDNNNPLRHNGNYQSHQGQPSQQLSPDLTEALRLQEQRLEQALRLHGSDPRSLGFSLSSQQQNQNQP</sequence>
<dbReference type="Proteomes" id="UP001516400">
    <property type="component" value="Unassembled WGS sequence"/>
</dbReference>
<proteinExistence type="predicted"/>
<dbReference type="EMBL" id="JABFTP020000042">
    <property type="protein sequence ID" value="KAL3271647.1"/>
    <property type="molecule type" value="Genomic_DNA"/>
</dbReference>
<feature type="compositionally biased region" description="Low complexity" evidence="1">
    <location>
        <begin position="96"/>
        <end position="124"/>
    </location>
</feature>
<comment type="caution">
    <text evidence="2">The sequence shown here is derived from an EMBL/GenBank/DDBJ whole genome shotgun (WGS) entry which is preliminary data.</text>
</comment>
<feature type="compositionally biased region" description="Low complexity" evidence="1">
    <location>
        <begin position="345"/>
        <end position="354"/>
    </location>
</feature>
<feature type="region of interest" description="Disordered" evidence="1">
    <location>
        <begin position="286"/>
        <end position="311"/>
    </location>
</feature>
<evidence type="ECO:0000313" key="2">
    <source>
        <dbReference type="EMBL" id="KAL3271647.1"/>
    </source>
</evidence>
<feature type="region of interest" description="Disordered" evidence="1">
    <location>
        <begin position="90"/>
        <end position="124"/>
    </location>
</feature>
<feature type="compositionally biased region" description="Polar residues" evidence="1">
    <location>
        <begin position="298"/>
        <end position="311"/>
    </location>
</feature>
<accession>A0ABD2MZQ8</accession>
<evidence type="ECO:0000313" key="3">
    <source>
        <dbReference type="Proteomes" id="UP001516400"/>
    </source>
</evidence>